<dbReference type="InterPro" id="IPR051906">
    <property type="entry name" value="TolC-like"/>
</dbReference>
<feature type="coiled-coil region" evidence="8">
    <location>
        <begin position="358"/>
        <end position="421"/>
    </location>
</feature>
<dbReference type="PIRSF" id="PIRSF001892">
    <property type="entry name" value="CyaE"/>
    <property type="match status" value="1"/>
</dbReference>
<evidence type="ECO:0000256" key="3">
    <source>
        <dbReference type="ARBA" id="ARBA00022448"/>
    </source>
</evidence>
<dbReference type="InterPro" id="IPR028351">
    <property type="entry name" value="CyaE"/>
</dbReference>
<dbReference type="EMBL" id="AP025591">
    <property type="protein sequence ID" value="BDG01146.1"/>
    <property type="molecule type" value="Genomic_DNA"/>
</dbReference>
<feature type="signal peptide" evidence="9">
    <location>
        <begin position="1"/>
        <end position="18"/>
    </location>
</feature>
<gene>
    <name evidence="10" type="ORF">AMOR_01420</name>
</gene>
<keyword evidence="8" id="KW-0175">Coiled coil</keyword>
<reference evidence="11" key="1">
    <citation type="journal article" date="2022" name="Int. J. Syst. Evol. Microbiol.">
        <title>Anaeromyxobacter oryzae sp. nov., Anaeromyxobacter diazotrophicus sp. nov. and Anaeromyxobacter paludicola sp. nov., isolated from paddy soils.</title>
        <authorList>
            <person name="Itoh H."/>
            <person name="Xu Z."/>
            <person name="Mise K."/>
            <person name="Masuda Y."/>
            <person name="Ushijima N."/>
            <person name="Hayakawa C."/>
            <person name="Shiratori Y."/>
            <person name="Senoo K."/>
        </authorList>
    </citation>
    <scope>NUCLEOTIDE SEQUENCE [LARGE SCALE GENOMIC DNA]</scope>
    <source>
        <strain evidence="11">Red232</strain>
    </source>
</reference>
<dbReference type="Proteomes" id="UP001162891">
    <property type="component" value="Chromosome"/>
</dbReference>
<dbReference type="SUPFAM" id="SSF56954">
    <property type="entry name" value="Outer membrane efflux proteins (OEP)"/>
    <property type="match status" value="1"/>
</dbReference>
<dbReference type="PANTHER" id="PTHR30026">
    <property type="entry name" value="OUTER MEMBRANE PROTEIN TOLC"/>
    <property type="match status" value="1"/>
</dbReference>
<dbReference type="PANTHER" id="PTHR30026:SF21">
    <property type="entry name" value="SLR1270 PROTEIN"/>
    <property type="match status" value="1"/>
</dbReference>
<evidence type="ECO:0000256" key="8">
    <source>
        <dbReference type="SAM" id="Coils"/>
    </source>
</evidence>
<evidence type="ECO:0000256" key="5">
    <source>
        <dbReference type="ARBA" id="ARBA00022692"/>
    </source>
</evidence>
<keyword evidence="11" id="KW-1185">Reference proteome</keyword>
<protein>
    <submittedName>
        <fullName evidence="10">Transporter</fullName>
    </submittedName>
</protein>
<proteinExistence type="inferred from homology"/>
<evidence type="ECO:0000313" key="10">
    <source>
        <dbReference type="EMBL" id="BDG01146.1"/>
    </source>
</evidence>
<keyword evidence="6" id="KW-0472">Membrane</keyword>
<dbReference type="RefSeq" id="WP_248357543.1">
    <property type="nucleotide sequence ID" value="NZ_AP025591.1"/>
</dbReference>
<evidence type="ECO:0000256" key="1">
    <source>
        <dbReference type="ARBA" id="ARBA00004442"/>
    </source>
</evidence>
<organism evidence="10 11">
    <name type="scientific">Anaeromyxobacter oryzae</name>
    <dbReference type="NCBI Taxonomy" id="2918170"/>
    <lineage>
        <taxon>Bacteria</taxon>
        <taxon>Pseudomonadati</taxon>
        <taxon>Myxococcota</taxon>
        <taxon>Myxococcia</taxon>
        <taxon>Myxococcales</taxon>
        <taxon>Cystobacterineae</taxon>
        <taxon>Anaeromyxobacteraceae</taxon>
        <taxon>Anaeromyxobacter</taxon>
    </lineage>
</organism>
<evidence type="ECO:0000256" key="6">
    <source>
        <dbReference type="ARBA" id="ARBA00023136"/>
    </source>
</evidence>
<dbReference type="InterPro" id="IPR003423">
    <property type="entry name" value="OMP_efflux"/>
</dbReference>
<evidence type="ECO:0000313" key="11">
    <source>
        <dbReference type="Proteomes" id="UP001162891"/>
    </source>
</evidence>
<comment type="subcellular location">
    <subcellularLocation>
        <location evidence="1">Cell outer membrane</location>
    </subcellularLocation>
</comment>
<evidence type="ECO:0000256" key="9">
    <source>
        <dbReference type="SAM" id="SignalP"/>
    </source>
</evidence>
<feature type="chain" id="PRO_5045280500" evidence="9">
    <location>
        <begin position="19"/>
        <end position="431"/>
    </location>
</feature>
<keyword evidence="7" id="KW-0998">Cell outer membrane</keyword>
<accession>A0ABN6MJE1</accession>
<comment type="similarity">
    <text evidence="2">Belongs to the outer membrane factor (OMF) (TC 1.B.17) family.</text>
</comment>
<name>A0ABN6MJE1_9BACT</name>
<keyword evidence="4" id="KW-1134">Transmembrane beta strand</keyword>
<evidence type="ECO:0000256" key="7">
    <source>
        <dbReference type="ARBA" id="ARBA00023237"/>
    </source>
</evidence>
<evidence type="ECO:0000256" key="2">
    <source>
        <dbReference type="ARBA" id="ARBA00007613"/>
    </source>
</evidence>
<dbReference type="Pfam" id="PF02321">
    <property type="entry name" value="OEP"/>
    <property type="match status" value="2"/>
</dbReference>
<dbReference type="Gene3D" id="1.20.1600.10">
    <property type="entry name" value="Outer membrane efflux proteins (OEP)"/>
    <property type="match status" value="1"/>
</dbReference>
<evidence type="ECO:0000256" key="4">
    <source>
        <dbReference type="ARBA" id="ARBA00022452"/>
    </source>
</evidence>
<keyword evidence="9" id="KW-0732">Signal</keyword>
<sequence>MRIPALLLAAALAQAARAAEAPPPRVLTLDEAVQTAVAHQPQLAQARASATAAGARADQARADLLPQVNGQAQIFRRTTNGTTLGGASTGSFDTQNQFSFTASANQLVWDFGQTTGRWTAARRSADAERESARESELTTVLDVRTAFFQARAARDLAQVARATLQNQQAHLAQIDAFVKIGTRPPIDLATARTSVANAQVQLVQAENNYATGRARLNQAMGVEGPLDYEVASDTLLPVDGEDATADVLLDEALRDRPDLAAALRRLEAADSSLGSARGGYFPALSVGASATDVGTDAPDLRRTWNVAFGATLTVPIFEGGRTRAQVAEAAANVTVATSQRDTLRQQIRVDLENARLTVRAAKTSLDASRDALDNAREQLRLAEGRYRTGAGSALELSDAQLAATNAEAQQVNAEYQLASARAQLLAALGRR</sequence>
<keyword evidence="5" id="KW-0812">Transmembrane</keyword>
<keyword evidence="3" id="KW-0813">Transport</keyword>